<dbReference type="EMBL" id="CP003537">
    <property type="protein sequence ID" value="AGH94317.1"/>
    <property type="molecule type" value="Genomic_DNA"/>
</dbReference>
<dbReference type="Pfam" id="PF22175">
    <property type="entry name" value="Ogg-HhH"/>
    <property type="match status" value="1"/>
</dbReference>
<dbReference type="SUPFAM" id="SSF48150">
    <property type="entry name" value="DNA-glycosylase"/>
    <property type="match status" value="1"/>
</dbReference>
<dbReference type="HOGENOM" id="CLU_095594_0_0_7"/>
<proteinExistence type="predicted"/>
<dbReference type="GO" id="GO:0006281">
    <property type="term" value="P:DNA repair"/>
    <property type="evidence" value="ECO:0007669"/>
    <property type="project" value="UniProtKB-KW"/>
</dbReference>
<protein>
    <recommendedName>
        <fullName evidence="7">HhH-GPD domain-containing protein</fullName>
    </recommendedName>
</protein>
<evidence type="ECO:0000313" key="5">
    <source>
        <dbReference type="EMBL" id="AGH94317.1"/>
    </source>
</evidence>
<dbReference type="Gene3D" id="1.10.340.30">
    <property type="entry name" value="Hypothetical protein, domain 2"/>
    <property type="match status" value="1"/>
</dbReference>
<dbReference type="RefSeq" id="WP_015468807.1">
    <property type="nucleotide sequence ID" value="NC_020813.1"/>
</dbReference>
<name>M4V4Q2_9BACT</name>
<dbReference type="eggNOG" id="COG1059">
    <property type="taxonomic scope" value="Bacteria"/>
</dbReference>
<evidence type="ECO:0000256" key="4">
    <source>
        <dbReference type="ARBA" id="ARBA00023295"/>
    </source>
</evidence>
<organism evidence="5 6">
    <name type="scientific">Pseudobdellovibrio exovorus JSS</name>
    <dbReference type="NCBI Taxonomy" id="1184267"/>
    <lineage>
        <taxon>Bacteria</taxon>
        <taxon>Pseudomonadati</taxon>
        <taxon>Bdellovibrionota</taxon>
        <taxon>Bdellovibrionia</taxon>
        <taxon>Bdellovibrionales</taxon>
        <taxon>Pseudobdellovibrionaceae</taxon>
        <taxon>Pseudobdellovibrio</taxon>
    </lineage>
</organism>
<evidence type="ECO:0000313" key="6">
    <source>
        <dbReference type="Proteomes" id="UP000012040"/>
    </source>
</evidence>
<evidence type="ECO:0000256" key="2">
    <source>
        <dbReference type="ARBA" id="ARBA00022801"/>
    </source>
</evidence>
<evidence type="ECO:0000256" key="3">
    <source>
        <dbReference type="ARBA" id="ARBA00023204"/>
    </source>
</evidence>
<dbReference type="InterPro" id="IPR011257">
    <property type="entry name" value="DNA_glycosylase"/>
</dbReference>
<keyword evidence="2" id="KW-0378">Hydrolase</keyword>
<dbReference type="PATRIC" id="fig|1184267.3.peg.99"/>
<keyword evidence="4" id="KW-0326">Glycosidase</keyword>
<dbReference type="InterPro" id="IPR012092">
    <property type="entry name" value="DNA_glyclase/AP_lyase_Ogg"/>
</dbReference>
<keyword evidence="3" id="KW-0234">DNA repair</keyword>
<keyword evidence="6" id="KW-1185">Reference proteome</keyword>
<dbReference type="STRING" id="1184267.A11Q_97"/>
<dbReference type="GO" id="GO:0003906">
    <property type="term" value="F:DNA-(apurinic or apyrimidinic site) endonuclease activity"/>
    <property type="evidence" value="ECO:0007669"/>
    <property type="project" value="InterPro"/>
</dbReference>
<accession>M4V4Q2</accession>
<dbReference type="OrthoDB" id="12078at2"/>
<dbReference type="Proteomes" id="UP000012040">
    <property type="component" value="Chromosome"/>
</dbReference>
<dbReference type="KEGG" id="bex:A11Q_97"/>
<gene>
    <name evidence="5" type="ORF">A11Q_97</name>
</gene>
<dbReference type="AlphaFoldDB" id="M4V4Q2"/>
<evidence type="ECO:0000256" key="1">
    <source>
        <dbReference type="ARBA" id="ARBA00022763"/>
    </source>
</evidence>
<sequence>MKSTSTSKLVSRHKSFVELNIPNYPSTIKLKVGKDINFGSAAYWIYQWHSNPEKIQKTGRSLSQEILACMLGGYGITGELSNAYYEKITSQVSDLSSLNSSTLEAILRSPVLINGRNVKYRYPTQKARQISAALNEASAKHWENLAPLALRESLLNLTGIGLKTASWIVRNYTASDEVAIIDIHLHRAGVLAGFFLPEWTPTKHYKLMESAFISFSKKFNLSASGLDLLIWNHMRIRKFTHEHLNSFMPKTQYN</sequence>
<dbReference type="Gene3D" id="1.10.1670.10">
    <property type="entry name" value="Helix-hairpin-Helix base-excision DNA repair enzymes (C-terminal)"/>
    <property type="match status" value="1"/>
</dbReference>
<evidence type="ECO:0008006" key="7">
    <source>
        <dbReference type="Google" id="ProtNLM"/>
    </source>
</evidence>
<keyword evidence="1" id="KW-0227">DNA damage</keyword>
<dbReference type="GO" id="GO:0016799">
    <property type="term" value="F:hydrolase activity, hydrolyzing N-glycosyl compounds"/>
    <property type="evidence" value="ECO:0007669"/>
    <property type="project" value="InterPro"/>
</dbReference>
<reference evidence="5 6" key="1">
    <citation type="journal article" date="2013" name="ISME J.">
        <title>By their genes ye shall know them: genomic signatures of predatory bacteria.</title>
        <authorList>
            <person name="Pasternak Z."/>
            <person name="Pietrokovski S."/>
            <person name="Rotem O."/>
            <person name="Gophna U."/>
            <person name="Lurie-Weinberger M.N."/>
            <person name="Jurkevitch E."/>
        </authorList>
    </citation>
    <scope>NUCLEOTIDE SEQUENCE [LARGE SCALE GENOMIC DNA]</scope>
    <source>
        <strain evidence="5 6">JSS</strain>
    </source>
</reference>
<dbReference type="InterPro" id="IPR023170">
    <property type="entry name" value="HhH_base_excis_C"/>
</dbReference>